<dbReference type="GO" id="GO:0005886">
    <property type="term" value="C:plasma membrane"/>
    <property type="evidence" value="ECO:0007669"/>
    <property type="project" value="UniProtKB-SubCell"/>
</dbReference>
<evidence type="ECO:0000256" key="2">
    <source>
        <dbReference type="ARBA" id="ARBA00007935"/>
    </source>
</evidence>
<feature type="transmembrane region" description="Helical" evidence="8">
    <location>
        <begin position="75"/>
        <end position="93"/>
    </location>
</feature>
<organism evidence="9 10">
    <name type="scientific">Jeotgalicoccus saudimassiliensis</name>
    <dbReference type="NCBI Taxonomy" id="1461582"/>
    <lineage>
        <taxon>Bacteria</taxon>
        <taxon>Bacillati</taxon>
        <taxon>Bacillota</taxon>
        <taxon>Bacilli</taxon>
        <taxon>Bacillales</taxon>
        <taxon>Staphylococcaceae</taxon>
        <taxon>Jeotgalicoccus</taxon>
    </lineage>
</organism>
<dbReference type="eggNOG" id="COG0609">
    <property type="taxonomic scope" value="Bacteria"/>
</dbReference>
<evidence type="ECO:0000256" key="7">
    <source>
        <dbReference type="ARBA" id="ARBA00023136"/>
    </source>
</evidence>
<feature type="transmembrane region" description="Helical" evidence="8">
    <location>
        <begin position="266"/>
        <end position="284"/>
    </location>
</feature>
<dbReference type="SUPFAM" id="SSF81345">
    <property type="entry name" value="ABC transporter involved in vitamin B12 uptake, BtuC"/>
    <property type="match status" value="1"/>
</dbReference>
<dbReference type="RefSeq" id="WP_035810601.1">
    <property type="nucleotide sequence ID" value="NZ_CCSE01000001.1"/>
</dbReference>
<dbReference type="PANTHER" id="PTHR30472">
    <property type="entry name" value="FERRIC ENTEROBACTIN TRANSPORT SYSTEM PERMEASE PROTEIN"/>
    <property type="match status" value="1"/>
</dbReference>
<evidence type="ECO:0000313" key="9">
    <source>
        <dbReference type="EMBL" id="CEA02912.1"/>
    </source>
</evidence>
<name>A0A078MBT3_9STAP</name>
<keyword evidence="3" id="KW-0813">Transport</keyword>
<dbReference type="InterPro" id="IPR037294">
    <property type="entry name" value="ABC_BtuC-like"/>
</dbReference>
<feature type="transmembrane region" description="Helical" evidence="8">
    <location>
        <begin position="174"/>
        <end position="191"/>
    </location>
</feature>
<dbReference type="Pfam" id="PF01032">
    <property type="entry name" value="FecCD"/>
    <property type="match status" value="1"/>
</dbReference>
<evidence type="ECO:0000256" key="4">
    <source>
        <dbReference type="ARBA" id="ARBA00022475"/>
    </source>
</evidence>
<evidence type="ECO:0000313" key="10">
    <source>
        <dbReference type="Proteomes" id="UP000044136"/>
    </source>
</evidence>
<feature type="transmembrane region" description="Helical" evidence="8">
    <location>
        <begin position="234"/>
        <end position="254"/>
    </location>
</feature>
<feature type="transmembrane region" description="Helical" evidence="8">
    <location>
        <begin position="47"/>
        <end position="68"/>
    </location>
</feature>
<feature type="transmembrane region" description="Helical" evidence="8">
    <location>
        <begin position="132"/>
        <end position="154"/>
    </location>
</feature>
<keyword evidence="6 8" id="KW-1133">Transmembrane helix</keyword>
<dbReference type="STRING" id="1461582.BN1048_01902"/>
<feature type="transmembrane region" description="Helical" evidence="8">
    <location>
        <begin position="99"/>
        <end position="120"/>
    </location>
</feature>
<evidence type="ECO:0000256" key="6">
    <source>
        <dbReference type="ARBA" id="ARBA00022989"/>
    </source>
</evidence>
<feature type="transmembrane region" description="Helical" evidence="8">
    <location>
        <begin position="7"/>
        <end position="27"/>
    </location>
</feature>
<dbReference type="InterPro" id="IPR000522">
    <property type="entry name" value="ABC_transptr_permease_BtuC"/>
</dbReference>
<comment type="similarity">
    <text evidence="2">Belongs to the binding-protein-dependent transport system permease family. FecCD subfamily.</text>
</comment>
<keyword evidence="10" id="KW-1185">Reference proteome</keyword>
<protein>
    <submittedName>
        <fullName evidence="9">Hemin transport system permease protein HmuU</fullName>
    </submittedName>
</protein>
<dbReference type="Proteomes" id="UP000044136">
    <property type="component" value="Unassembled WGS sequence"/>
</dbReference>
<gene>
    <name evidence="9" type="primary">hmuU_2</name>
    <name evidence="9" type="ORF">BN1048_01902</name>
</gene>
<dbReference type="CDD" id="cd06550">
    <property type="entry name" value="TM_ABC_iron-siderophores_like"/>
    <property type="match status" value="1"/>
</dbReference>
<feature type="transmembrane region" description="Helical" evidence="8">
    <location>
        <begin position="211"/>
        <end position="228"/>
    </location>
</feature>
<evidence type="ECO:0000256" key="8">
    <source>
        <dbReference type="SAM" id="Phobius"/>
    </source>
</evidence>
<comment type="subcellular location">
    <subcellularLocation>
        <location evidence="1">Cell membrane</location>
        <topology evidence="1">Multi-pass membrane protein</topology>
    </subcellularLocation>
</comment>
<dbReference type="GO" id="GO:0022857">
    <property type="term" value="F:transmembrane transporter activity"/>
    <property type="evidence" value="ECO:0007669"/>
    <property type="project" value="InterPro"/>
</dbReference>
<keyword evidence="4" id="KW-1003">Cell membrane</keyword>
<sequence length="317" mass="33936">MNKTNSILVIMLIISVILSIFIGSVNFANVSNMQVFSIILDVRLPRVLMAILVGAALAMSGVVFQVILKNPMADSFTLGMANGAVLGAAITVVTVIPAVFAPVLSIGLGLLSLLFVLITARKLDLNYRPETLIITGILLGAMLSGVLYIIILLFPEDTVNIARYMFGSLGGADFTEVSVLLLVTAVSFIILERCGHVLDLLKLGDIRAHALGVNVSVIRPLLLVTAAVPPLVAISYTGIIALVGIIIPQIILYIRPMNFRPLLKRSVLIGGLYVLVIDTLGRTLIAPLQIPTGVMVMLSAVPLFIFLLYKRILTGAR</sequence>
<evidence type="ECO:0000256" key="5">
    <source>
        <dbReference type="ARBA" id="ARBA00022692"/>
    </source>
</evidence>
<dbReference type="AlphaFoldDB" id="A0A078MBT3"/>
<proteinExistence type="inferred from homology"/>
<dbReference type="HOGENOM" id="CLU_013016_1_1_9"/>
<keyword evidence="5 8" id="KW-0812">Transmembrane</keyword>
<dbReference type="PANTHER" id="PTHR30472:SF25">
    <property type="entry name" value="ABC TRANSPORTER PERMEASE PROTEIN MJ0876-RELATED"/>
    <property type="match status" value="1"/>
</dbReference>
<dbReference type="OrthoDB" id="9792889at2"/>
<keyword evidence="7 8" id="KW-0472">Membrane</keyword>
<dbReference type="EMBL" id="CCSE01000001">
    <property type="protein sequence ID" value="CEA02912.1"/>
    <property type="molecule type" value="Genomic_DNA"/>
</dbReference>
<feature type="transmembrane region" description="Helical" evidence="8">
    <location>
        <begin position="290"/>
        <end position="309"/>
    </location>
</feature>
<reference evidence="9 10" key="1">
    <citation type="submission" date="2014-07" db="EMBL/GenBank/DDBJ databases">
        <authorList>
            <person name="Urmite Genomes Urmite Genomes"/>
        </authorList>
    </citation>
    <scope>NUCLEOTIDE SEQUENCE [LARGE SCALE GENOMIC DNA]</scope>
    <source>
        <strain evidence="9 10">13MG44_air</strain>
    </source>
</reference>
<dbReference type="GO" id="GO:0033214">
    <property type="term" value="P:siderophore-iron import into cell"/>
    <property type="evidence" value="ECO:0007669"/>
    <property type="project" value="TreeGrafter"/>
</dbReference>
<accession>A0A078MBT3</accession>
<evidence type="ECO:0000256" key="3">
    <source>
        <dbReference type="ARBA" id="ARBA00022448"/>
    </source>
</evidence>
<dbReference type="Gene3D" id="1.10.3470.10">
    <property type="entry name" value="ABC transporter involved in vitamin B12 uptake, BtuC"/>
    <property type="match status" value="1"/>
</dbReference>
<evidence type="ECO:0000256" key="1">
    <source>
        <dbReference type="ARBA" id="ARBA00004651"/>
    </source>
</evidence>